<evidence type="ECO:0000313" key="6">
    <source>
        <dbReference type="Proteomes" id="UP000584326"/>
    </source>
</evidence>
<comment type="subcellular location">
    <subcellularLocation>
        <location evidence="1">Membrane</location>
    </subcellularLocation>
</comment>
<dbReference type="GO" id="GO:0005886">
    <property type="term" value="C:plasma membrane"/>
    <property type="evidence" value="ECO:0007669"/>
    <property type="project" value="TreeGrafter"/>
</dbReference>
<gene>
    <name evidence="5" type="primary">Gramd1b_0</name>
    <name evidence="5" type="ORF">PODSTR_R09645</name>
</gene>
<protein>
    <submittedName>
        <fullName evidence="5">GRM1B protein</fullName>
    </submittedName>
</protein>
<dbReference type="InterPro" id="IPR051482">
    <property type="entry name" value="Cholesterol_transport"/>
</dbReference>
<dbReference type="OrthoDB" id="2162691at2759"/>
<dbReference type="PANTHER" id="PTHR23319:SF3">
    <property type="entry name" value="PROTEIN ASTER-B"/>
    <property type="match status" value="1"/>
</dbReference>
<dbReference type="Pfam" id="PF16016">
    <property type="entry name" value="VASt"/>
    <property type="match status" value="1"/>
</dbReference>
<evidence type="ECO:0000256" key="3">
    <source>
        <dbReference type="SAM" id="Phobius"/>
    </source>
</evidence>
<dbReference type="InterPro" id="IPR031968">
    <property type="entry name" value="VASt"/>
</dbReference>
<evidence type="ECO:0000256" key="1">
    <source>
        <dbReference type="ARBA" id="ARBA00004370"/>
    </source>
</evidence>
<feature type="non-terminal residue" evidence="5">
    <location>
        <position position="1"/>
    </location>
</feature>
<comment type="caution">
    <text evidence="5">The sequence shown here is derived from an EMBL/GenBank/DDBJ whole genome shotgun (WGS) entry which is preliminary data.</text>
</comment>
<evidence type="ECO:0000313" key="5">
    <source>
        <dbReference type="EMBL" id="NXX10612.1"/>
    </source>
</evidence>
<evidence type="ECO:0000259" key="4">
    <source>
        <dbReference type="PROSITE" id="PS51778"/>
    </source>
</evidence>
<dbReference type="GO" id="GO:0032366">
    <property type="term" value="P:intracellular sterol transport"/>
    <property type="evidence" value="ECO:0007669"/>
    <property type="project" value="TreeGrafter"/>
</dbReference>
<name>A0A7L4GEG2_PODST</name>
<keyword evidence="3" id="KW-0812">Transmembrane</keyword>
<feature type="transmembrane region" description="Helical" evidence="3">
    <location>
        <begin position="213"/>
        <end position="233"/>
    </location>
</feature>
<dbReference type="GO" id="GO:0140268">
    <property type="term" value="C:endoplasmic reticulum-plasma membrane contact site"/>
    <property type="evidence" value="ECO:0007669"/>
    <property type="project" value="TreeGrafter"/>
</dbReference>
<keyword evidence="3" id="KW-1133">Transmembrane helix</keyword>
<keyword evidence="2 3" id="KW-0472">Membrane</keyword>
<keyword evidence="6" id="KW-1185">Reference proteome</keyword>
<dbReference type="GO" id="GO:0005789">
    <property type="term" value="C:endoplasmic reticulum membrane"/>
    <property type="evidence" value="ECO:0007669"/>
    <property type="project" value="TreeGrafter"/>
</dbReference>
<dbReference type="Proteomes" id="UP000584326">
    <property type="component" value="Unassembled WGS sequence"/>
</dbReference>
<dbReference type="GO" id="GO:0120020">
    <property type="term" value="F:cholesterol transfer activity"/>
    <property type="evidence" value="ECO:0007669"/>
    <property type="project" value="TreeGrafter"/>
</dbReference>
<feature type="non-terminal residue" evidence="5">
    <location>
        <position position="256"/>
    </location>
</feature>
<accession>A0A7L4GEG2</accession>
<dbReference type="GO" id="GO:0015485">
    <property type="term" value="F:cholesterol binding"/>
    <property type="evidence" value="ECO:0007669"/>
    <property type="project" value="TreeGrafter"/>
</dbReference>
<dbReference type="PANTHER" id="PTHR23319">
    <property type="entry name" value="GRAM DOMAIN CONTAINING 1B, ISOFORM E"/>
    <property type="match status" value="1"/>
</dbReference>
<dbReference type="PROSITE" id="PS51778">
    <property type="entry name" value="VAST"/>
    <property type="match status" value="1"/>
</dbReference>
<proteinExistence type="predicted"/>
<dbReference type="AlphaFoldDB" id="A0A7L4GEG2"/>
<dbReference type="EMBL" id="VZTK01001523">
    <property type="protein sequence ID" value="NXX10612.1"/>
    <property type="molecule type" value="Genomic_DNA"/>
</dbReference>
<organism evidence="5 6">
    <name type="scientific">Podargus strigoides</name>
    <name type="common">Tawny frogmouth</name>
    <name type="synonym">Caprimulgus strigoides</name>
    <dbReference type="NCBI Taxonomy" id="8905"/>
    <lineage>
        <taxon>Eukaryota</taxon>
        <taxon>Metazoa</taxon>
        <taxon>Chordata</taxon>
        <taxon>Craniata</taxon>
        <taxon>Vertebrata</taxon>
        <taxon>Euteleostomi</taxon>
        <taxon>Archelosauria</taxon>
        <taxon>Archosauria</taxon>
        <taxon>Dinosauria</taxon>
        <taxon>Saurischia</taxon>
        <taxon>Theropoda</taxon>
        <taxon>Coelurosauria</taxon>
        <taxon>Aves</taxon>
        <taxon>Neognathae</taxon>
        <taxon>Neoaves</taxon>
        <taxon>Strisores</taxon>
        <taxon>Caprimulgiformes</taxon>
        <taxon>Podargidae</taxon>
        <taxon>Podargus</taxon>
    </lineage>
</organism>
<reference evidence="5 6" key="1">
    <citation type="submission" date="2020-02" db="EMBL/GenBank/DDBJ databases">
        <title>Bird 10,000 Genomes (B10K) Project - Family phase.</title>
        <authorList>
            <person name="Zhang G."/>
        </authorList>
    </citation>
    <scope>NUCLEOTIDE SEQUENCE [LARGE SCALE GENOMIC DNA]</scope>
    <source>
        <strain evidence="5">B10K-DU-001-40</strain>
        <tissue evidence="5">Muscle</tissue>
    </source>
</reference>
<feature type="domain" description="VASt" evidence="4">
    <location>
        <begin position="1"/>
        <end position="124"/>
    </location>
</feature>
<sequence length="256" mass="29133">SDIVFHPWKKEKNGNQTRVISYTIAPTNPLAPKTATVTEIQTMYKDSQKSKCYVTDAEILTHDVPHHKRFYTINHYMLTHVARNKSRLRVSTELRYRKPLWGPVKSFFEKNFWSDVKDHFRCLGKSGNDWSCGNDPQTGAPSLVHACLPASGQHDSVIPAGDETWEWLMKGALLELSHQILLLNASVSSAPTQPQHVPEESPSGFHLQSKSKLLLVISFILLLLVPLNVLQCYQLRRLENTTRTCTTWQGMGLQER</sequence>
<evidence type="ECO:0000256" key="2">
    <source>
        <dbReference type="ARBA" id="ARBA00023136"/>
    </source>
</evidence>